<reference evidence="1 2" key="1">
    <citation type="submission" date="2023-07" db="EMBL/GenBank/DDBJ databases">
        <title>Comparative genomics of wheat-associated soil bacteria to identify genetic determinants of phenazine resistance.</title>
        <authorList>
            <person name="Mouncey N."/>
        </authorList>
    </citation>
    <scope>NUCLEOTIDE SEQUENCE [LARGE SCALE GENOMIC DNA]</scope>
    <source>
        <strain evidence="1 2">V2I4</strain>
    </source>
</reference>
<name>A0ABU0T2B5_9ACTN</name>
<keyword evidence="2" id="KW-1185">Reference proteome</keyword>
<organism evidence="1 2">
    <name type="scientific">Streptomyces umbrinus</name>
    <dbReference type="NCBI Taxonomy" id="67370"/>
    <lineage>
        <taxon>Bacteria</taxon>
        <taxon>Bacillati</taxon>
        <taxon>Actinomycetota</taxon>
        <taxon>Actinomycetes</taxon>
        <taxon>Kitasatosporales</taxon>
        <taxon>Streptomycetaceae</taxon>
        <taxon>Streptomyces</taxon>
        <taxon>Streptomyces phaeochromogenes group</taxon>
    </lineage>
</organism>
<comment type="caution">
    <text evidence="1">The sequence shown here is derived from an EMBL/GenBank/DDBJ whole genome shotgun (WGS) entry which is preliminary data.</text>
</comment>
<protein>
    <submittedName>
        <fullName evidence="1">Uncharacterized protein</fullName>
    </submittedName>
</protein>
<proteinExistence type="predicted"/>
<accession>A0ABU0T2B5</accession>
<evidence type="ECO:0000313" key="1">
    <source>
        <dbReference type="EMBL" id="MDQ1029957.1"/>
    </source>
</evidence>
<dbReference type="EMBL" id="JAUSZI010000002">
    <property type="protein sequence ID" value="MDQ1029957.1"/>
    <property type="molecule type" value="Genomic_DNA"/>
</dbReference>
<gene>
    <name evidence="1" type="ORF">QF035_007539</name>
</gene>
<evidence type="ECO:0000313" key="2">
    <source>
        <dbReference type="Proteomes" id="UP001230328"/>
    </source>
</evidence>
<dbReference type="Proteomes" id="UP001230328">
    <property type="component" value="Unassembled WGS sequence"/>
</dbReference>
<sequence length="54" mass="5823">MGRGGGGEKKPRRTDDLSLHTFAGQIFDTTVRNVLGYTEGRRSENVPAPAPAHT</sequence>